<gene>
    <name evidence="2" type="ORF">ACFSQP_02555</name>
</gene>
<comment type="caution">
    <text evidence="2">The sequence shown here is derived from an EMBL/GenBank/DDBJ whole genome shotgun (WGS) entry which is preliminary data.</text>
</comment>
<keyword evidence="3" id="KW-1185">Reference proteome</keyword>
<evidence type="ECO:0000313" key="2">
    <source>
        <dbReference type="EMBL" id="MFD2550689.1"/>
    </source>
</evidence>
<feature type="transmembrane region" description="Helical" evidence="1">
    <location>
        <begin position="14"/>
        <end position="34"/>
    </location>
</feature>
<feature type="transmembrane region" description="Helical" evidence="1">
    <location>
        <begin position="72"/>
        <end position="91"/>
    </location>
</feature>
<keyword evidence="1" id="KW-0472">Membrane</keyword>
<accession>A0ABW5KQS1</accession>
<dbReference type="EMBL" id="JBHULS010000001">
    <property type="protein sequence ID" value="MFD2550689.1"/>
    <property type="molecule type" value="Genomic_DNA"/>
</dbReference>
<keyword evidence="1" id="KW-1133">Transmembrane helix</keyword>
<organism evidence="2 3">
    <name type="scientific">Bizionia sediminis</name>
    <dbReference type="NCBI Taxonomy" id="1737064"/>
    <lineage>
        <taxon>Bacteria</taxon>
        <taxon>Pseudomonadati</taxon>
        <taxon>Bacteroidota</taxon>
        <taxon>Flavobacteriia</taxon>
        <taxon>Flavobacteriales</taxon>
        <taxon>Flavobacteriaceae</taxon>
        <taxon>Bizionia</taxon>
    </lineage>
</organism>
<reference evidence="3" key="1">
    <citation type="journal article" date="2019" name="Int. J. Syst. Evol. Microbiol.">
        <title>The Global Catalogue of Microorganisms (GCM) 10K type strain sequencing project: providing services to taxonomists for standard genome sequencing and annotation.</title>
        <authorList>
            <consortium name="The Broad Institute Genomics Platform"/>
            <consortium name="The Broad Institute Genome Sequencing Center for Infectious Disease"/>
            <person name="Wu L."/>
            <person name="Ma J."/>
        </authorList>
    </citation>
    <scope>NUCLEOTIDE SEQUENCE [LARGE SCALE GENOMIC DNA]</scope>
    <source>
        <strain evidence="3">KCTC 42587</strain>
    </source>
</reference>
<feature type="transmembrane region" description="Helical" evidence="1">
    <location>
        <begin position="103"/>
        <end position="122"/>
    </location>
</feature>
<proteinExistence type="predicted"/>
<evidence type="ECO:0000256" key="1">
    <source>
        <dbReference type="SAM" id="Phobius"/>
    </source>
</evidence>
<dbReference type="Proteomes" id="UP001597472">
    <property type="component" value="Unassembled WGS sequence"/>
</dbReference>
<feature type="transmembrane region" description="Helical" evidence="1">
    <location>
        <begin position="128"/>
        <end position="148"/>
    </location>
</feature>
<protein>
    <submittedName>
        <fullName evidence="2">Uncharacterized protein</fullName>
    </submittedName>
</protein>
<keyword evidence="1" id="KW-0812">Transmembrane</keyword>
<dbReference type="RefSeq" id="WP_376891533.1">
    <property type="nucleotide sequence ID" value="NZ_JBHULS010000001.1"/>
</dbReference>
<sequence>MKTNYLLPHKYKPLGWILLILGTIFGITVYVLGFDSDVLTIKVLNIYNGSDFFNKTDVGWFILQDNSILDELAALLIIFGGLLVGFTKEKIEDEFIYKLRSESLVWAIVVNYAILAFTVLFVYDMLFFDVLIFNMFTPLFIFIIRFNFLKFKSTEDDQ</sequence>
<name>A0ABW5KQS1_9FLAO</name>
<evidence type="ECO:0000313" key="3">
    <source>
        <dbReference type="Proteomes" id="UP001597472"/>
    </source>
</evidence>